<gene>
    <name evidence="2" type="ORF">SAMN05421680_1477</name>
    <name evidence="1" type="ORF">Xmau_04360</name>
</gene>
<dbReference type="EMBL" id="FORG01000047">
    <property type="protein sequence ID" value="SFK28294.1"/>
    <property type="molecule type" value="Genomic_DNA"/>
</dbReference>
<evidence type="ECO:0000313" key="3">
    <source>
        <dbReference type="Proteomes" id="UP000198919"/>
    </source>
</evidence>
<proteinExistence type="predicted"/>
<name>A0A1I3Y8U2_9GAMM</name>
<accession>A0A1I3Y8U2</accession>
<evidence type="ECO:0000313" key="2">
    <source>
        <dbReference type="EMBL" id="SFK28294.1"/>
    </source>
</evidence>
<evidence type="ECO:0000313" key="4">
    <source>
        <dbReference type="Proteomes" id="UP000224607"/>
    </source>
</evidence>
<evidence type="ECO:0000313" key="1">
    <source>
        <dbReference type="EMBL" id="PHM36079.1"/>
    </source>
</evidence>
<reference evidence="1 4" key="3">
    <citation type="journal article" date="2017" name="Nat. Microbiol.">
        <title>Natural product diversity associated with the nematode symbionts Photorhabdus and Xenorhabdus.</title>
        <authorList>
            <person name="Tobias N.J."/>
            <person name="Wolff H."/>
            <person name="Djahanschiri B."/>
            <person name="Grundmann F."/>
            <person name="Kronenwerth M."/>
            <person name="Shi Y.M."/>
            <person name="Simonyi S."/>
            <person name="Grun P."/>
            <person name="Shapiro-Ilan D."/>
            <person name="Pidot S.J."/>
            <person name="Stinear T.P."/>
            <person name="Ebersberger I."/>
            <person name="Bode H.B."/>
        </authorList>
    </citation>
    <scope>NUCLEOTIDE SEQUENCE [LARGE SCALE GENOMIC DNA]</scope>
    <source>
        <strain evidence="1 4">DSM 17908</strain>
    </source>
</reference>
<reference evidence="3" key="2">
    <citation type="submission" date="2016-10" db="EMBL/GenBank/DDBJ databases">
        <authorList>
            <person name="Varghese N."/>
            <person name="Submissions S."/>
        </authorList>
    </citation>
    <scope>NUCLEOTIDE SEQUENCE [LARGE SCALE GENOMIC DNA]</scope>
    <source>
        <strain evidence="3">DSM 17908</strain>
    </source>
</reference>
<dbReference type="OrthoDB" id="7059787at2"/>
<sequence length="416" mass="48412">MSSYENASIPERIAEICKSDTTEEAYRLYRQYLPFMKNYKFVFGTGEGGVPGYAVNRTFSAGAAIRSLFNTERVFVLDPETCRDMESGTATYPFDYSISLDTQAASHLIPYLSGKEHTSLPKDLTEVFEFLIRNDVQIDPQPYISENYLKLGNSETADGVYRTLKAYEELINIDVNWFKQHGEVRSTLTEHELTMKAQQHLSTMYKEYEDKSKMNGLFFRHQCMYVLLLKMAAIQLKSPRTSLKNKLSLFLQFCDDEMASLFVRETILAKVYFERGQEFDFFGKIQKNKGDLLVQLANMAWDLWHIRQMEEMMTFTPSKEARYLFPALLTFDKRLIEVIDLYPMKSIAYNVVNPHPMPFYSDDWINFFSPDQINITLDIARYFSEESRASRNARRYLADAQLPEIASRLEAELLQL</sequence>
<keyword evidence="4" id="KW-1185">Reference proteome</keyword>
<reference evidence="2" key="1">
    <citation type="submission" date="2016-10" db="EMBL/GenBank/DDBJ databases">
        <authorList>
            <person name="de Groot N.N."/>
        </authorList>
    </citation>
    <scope>NUCLEOTIDE SEQUENCE [LARGE SCALE GENOMIC DNA]</scope>
    <source>
        <strain evidence="2">DSM 17908</strain>
    </source>
</reference>
<dbReference type="RefSeq" id="WP_092514622.1">
    <property type="nucleotide sequence ID" value="NZ_CAWNQB010000025.1"/>
</dbReference>
<protein>
    <submittedName>
        <fullName evidence="2">Uncharacterized protein</fullName>
    </submittedName>
</protein>
<organism evidence="2 3">
    <name type="scientific">Xenorhabdus mauleonii</name>
    <dbReference type="NCBI Taxonomy" id="351675"/>
    <lineage>
        <taxon>Bacteria</taxon>
        <taxon>Pseudomonadati</taxon>
        <taxon>Pseudomonadota</taxon>
        <taxon>Gammaproteobacteria</taxon>
        <taxon>Enterobacterales</taxon>
        <taxon>Morganellaceae</taxon>
        <taxon>Xenorhabdus</taxon>
    </lineage>
</organism>
<dbReference type="EMBL" id="NITY01000031">
    <property type="protein sequence ID" value="PHM36079.1"/>
    <property type="molecule type" value="Genomic_DNA"/>
</dbReference>
<dbReference type="Proteomes" id="UP000198919">
    <property type="component" value="Unassembled WGS sequence"/>
</dbReference>
<dbReference type="Proteomes" id="UP000224607">
    <property type="component" value="Unassembled WGS sequence"/>
</dbReference>
<dbReference type="AlphaFoldDB" id="A0A1I3Y8U2"/>